<feature type="transmembrane region" description="Helical" evidence="2">
    <location>
        <begin position="28"/>
        <end position="49"/>
    </location>
</feature>
<dbReference type="EMBL" id="CM003380">
    <property type="protein sequence ID" value="KOM55623.1"/>
    <property type="molecule type" value="Genomic_DNA"/>
</dbReference>
<dbReference type="Gramene" id="KOM55623">
    <property type="protein sequence ID" value="KOM55623"/>
    <property type="gene ID" value="LR48_Vigan10g151500"/>
</dbReference>
<name>A0A0L9VKX2_PHAAN</name>
<proteinExistence type="predicted"/>
<evidence type="ECO:0000256" key="2">
    <source>
        <dbReference type="SAM" id="Phobius"/>
    </source>
</evidence>
<dbReference type="AlphaFoldDB" id="A0A0L9VKX2"/>
<evidence type="ECO:0000256" key="1">
    <source>
        <dbReference type="SAM" id="MobiDB-lite"/>
    </source>
</evidence>
<evidence type="ECO:0000313" key="3">
    <source>
        <dbReference type="EMBL" id="KOM55623.1"/>
    </source>
</evidence>
<keyword evidence="2" id="KW-0472">Membrane</keyword>
<reference evidence="4" key="1">
    <citation type="journal article" date="2015" name="Proc. Natl. Acad. Sci. U.S.A.">
        <title>Genome sequencing of adzuki bean (Vigna angularis) provides insight into high starch and low fat accumulation and domestication.</title>
        <authorList>
            <person name="Yang K."/>
            <person name="Tian Z."/>
            <person name="Chen C."/>
            <person name="Luo L."/>
            <person name="Zhao B."/>
            <person name="Wang Z."/>
            <person name="Yu L."/>
            <person name="Li Y."/>
            <person name="Sun Y."/>
            <person name="Li W."/>
            <person name="Chen Y."/>
            <person name="Li Y."/>
            <person name="Zhang Y."/>
            <person name="Ai D."/>
            <person name="Zhao J."/>
            <person name="Shang C."/>
            <person name="Ma Y."/>
            <person name="Wu B."/>
            <person name="Wang M."/>
            <person name="Gao L."/>
            <person name="Sun D."/>
            <person name="Zhang P."/>
            <person name="Guo F."/>
            <person name="Wang W."/>
            <person name="Li Y."/>
            <person name="Wang J."/>
            <person name="Varshney R.K."/>
            <person name="Wang J."/>
            <person name="Ling H.Q."/>
            <person name="Wan P."/>
        </authorList>
    </citation>
    <scope>NUCLEOTIDE SEQUENCE</scope>
    <source>
        <strain evidence="4">cv. Jingnong 6</strain>
    </source>
</reference>
<keyword evidence="2" id="KW-0812">Transmembrane</keyword>
<evidence type="ECO:0000313" key="4">
    <source>
        <dbReference type="Proteomes" id="UP000053144"/>
    </source>
</evidence>
<keyword evidence="2" id="KW-1133">Transmembrane helix</keyword>
<dbReference type="Proteomes" id="UP000053144">
    <property type="component" value="Chromosome 10"/>
</dbReference>
<feature type="region of interest" description="Disordered" evidence="1">
    <location>
        <begin position="1"/>
        <end position="24"/>
    </location>
</feature>
<sequence>MGARVESFISGPNEGSLDKSRRSSSPRFGFIVPCVFLSVALTLLVKSMLLSYPITEVTLIGLLDGF</sequence>
<organism evidence="3 4">
    <name type="scientific">Phaseolus angularis</name>
    <name type="common">Azuki bean</name>
    <name type="synonym">Vigna angularis</name>
    <dbReference type="NCBI Taxonomy" id="3914"/>
    <lineage>
        <taxon>Eukaryota</taxon>
        <taxon>Viridiplantae</taxon>
        <taxon>Streptophyta</taxon>
        <taxon>Embryophyta</taxon>
        <taxon>Tracheophyta</taxon>
        <taxon>Spermatophyta</taxon>
        <taxon>Magnoliopsida</taxon>
        <taxon>eudicotyledons</taxon>
        <taxon>Gunneridae</taxon>
        <taxon>Pentapetalae</taxon>
        <taxon>rosids</taxon>
        <taxon>fabids</taxon>
        <taxon>Fabales</taxon>
        <taxon>Fabaceae</taxon>
        <taxon>Papilionoideae</taxon>
        <taxon>50 kb inversion clade</taxon>
        <taxon>NPAAA clade</taxon>
        <taxon>indigoferoid/millettioid clade</taxon>
        <taxon>Phaseoleae</taxon>
        <taxon>Vigna</taxon>
    </lineage>
</organism>
<protein>
    <submittedName>
        <fullName evidence="3">Uncharacterized protein</fullName>
    </submittedName>
</protein>
<accession>A0A0L9VKX2</accession>
<gene>
    <name evidence="3" type="ORF">LR48_Vigan10g151500</name>
</gene>